<dbReference type="InterPro" id="IPR001623">
    <property type="entry name" value="DnaJ_domain"/>
</dbReference>
<dbReference type="PROSITE" id="PS00636">
    <property type="entry name" value="DNAJ_1"/>
    <property type="match status" value="1"/>
</dbReference>
<dbReference type="Pfam" id="PF00226">
    <property type="entry name" value="DnaJ"/>
    <property type="match status" value="1"/>
</dbReference>
<evidence type="ECO:0000313" key="2">
    <source>
        <dbReference type="EMBL" id="KAJ3213059.1"/>
    </source>
</evidence>
<dbReference type="PROSITE" id="PS50076">
    <property type="entry name" value="DNAJ_2"/>
    <property type="match status" value="1"/>
</dbReference>
<dbReference type="SMART" id="SM00271">
    <property type="entry name" value="DnaJ"/>
    <property type="match status" value="1"/>
</dbReference>
<dbReference type="InterPro" id="IPR036869">
    <property type="entry name" value="J_dom_sf"/>
</dbReference>
<dbReference type="GO" id="GO:0051082">
    <property type="term" value="F:unfolded protein binding"/>
    <property type="evidence" value="ECO:0007669"/>
    <property type="project" value="TreeGrafter"/>
</dbReference>
<accession>A0AAD5TYR9</accession>
<evidence type="ECO:0000259" key="1">
    <source>
        <dbReference type="PROSITE" id="PS50076"/>
    </source>
</evidence>
<dbReference type="EMBL" id="JADGJW010000751">
    <property type="protein sequence ID" value="KAJ3213059.1"/>
    <property type="molecule type" value="Genomic_DNA"/>
</dbReference>
<keyword evidence="3" id="KW-1185">Reference proteome</keyword>
<dbReference type="PANTHER" id="PTHR43948">
    <property type="entry name" value="DNAJ HOMOLOG SUBFAMILY B"/>
    <property type="match status" value="1"/>
</dbReference>
<evidence type="ECO:0000313" key="3">
    <source>
        <dbReference type="Proteomes" id="UP001211065"/>
    </source>
</evidence>
<dbReference type="GO" id="GO:0044183">
    <property type="term" value="F:protein folding chaperone"/>
    <property type="evidence" value="ECO:0007669"/>
    <property type="project" value="TreeGrafter"/>
</dbReference>
<dbReference type="CDD" id="cd06257">
    <property type="entry name" value="DnaJ"/>
    <property type="match status" value="1"/>
</dbReference>
<organism evidence="2 3">
    <name type="scientific">Clydaea vesicula</name>
    <dbReference type="NCBI Taxonomy" id="447962"/>
    <lineage>
        <taxon>Eukaryota</taxon>
        <taxon>Fungi</taxon>
        <taxon>Fungi incertae sedis</taxon>
        <taxon>Chytridiomycota</taxon>
        <taxon>Chytridiomycota incertae sedis</taxon>
        <taxon>Chytridiomycetes</taxon>
        <taxon>Lobulomycetales</taxon>
        <taxon>Lobulomycetaceae</taxon>
        <taxon>Clydaea</taxon>
    </lineage>
</organism>
<dbReference type="GO" id="GO:0051087">
    <property type="term" value="F:protein-folding chaperone binding"/>
    <property type="evidence" value="ECO:0007669"/>
    <property type="project" value="TreeGrafter"/>
</dbReference>
<dbReference type="Proteomes" id="UP001211065">
    <property type="component" value="Unassembled WGS sequence"/>
</dbReference>
<protein>
    <recommendedName>
        <fullName evidence="1">J domain-containing protein</fullName>
    </recommendedName>
</protein>
<comment type="caution">
    <text evidence="2">The sequence shown here is derived from an EMBL/GenBank/DDBJ whole genome shotgun (WGS) entry which is preliminary data.</text>
</comment>
<name>A0AAD5TYR9_9FUNG</name>
<dbReference type="PANTHER" id="PTHR43948:SF10">
    <property type="entry name" value="MRJ, ISOFORM E"/>
    <property type="match status" value="1"/>
</dbReference>
<feature type="domain" description="J" evidence="1">
    <location>
        <begin position="4"/>
        <end position="67"/>
    </location>
</feature>
<reference evidence="2" key="1">
    <citation type="submission" date="2020-05" db="EMBL/GenBank/DDBJ databases">
        <title>Phylogenomic resolution of chytrid fungi.</title>
        <authorList>
            <person name="Stajich J.E."/>
            <person name="Amses K."/>
            <person name="Simmons R."/>
            <person name="Seto K."/>
            <person name="Myers J."/>
            <person name="Bonds A."/>
            <person name="Quandt C.A."/>
            <person name="Barry K."/>
            <person name="Liu P."/>
            <person name="Grigoriev I."/>
            <person name="Longcore J.E."/>
            <person name="James T.Y."/>
        </authorList>
    </citation>
    <scope>NUCLEOTIDE SEQUENCE</scope>
    <source>
        <strain evidence="2">JEL0476</strain>
    </source>
</reference>
<dbReference type="PRINTS" id="PR00625">
    <property type="entry name" value="JDOMAIN"/>
</dbReference>
<dbReference type="GO" id="GO:0005737">
    <property type="term" value="C:cytoplasm"/>
    <property type="evidence" value="ECO:0007669"/>
    <property type="project" value="TreeGrafter"/>
</dbReference>
<proteinExistence type="predicted"/>
<dbReference type="SUPFAM" id="SSF46565">
    <property type="entry name" value="Chaperone J-domain"/>
    <property type="match status" value="1"/>
</dbReference>
<dbReference type="AlphaFoldDB" id="A0AAD5TYR9"/>
<dbReference type="InterPro" id="IPR018253">
    <property type="entry name" value="DnaJ_domain_CS"/>
</dbReference>
<gene>
    <name evidence="2" type="ORF">HK099_007609</name>
</gene>
<sequence length="218" mass="24388">MSLDYYIVLGVNRNATDSEIKVSFSSFYFDKHPEHLREEASEKFKQVSEAYEILSDKAKRRAYDKYGSSHNFANDNGSFDSNDFFRDAGFSNFHFHDPMDLFSSFFNDPFQTDPFFSGGNRSAANAFQSFSSSGFPNNGGFSQSFFSSSSSSSSPRLSSVSKSTSTRIVNGQVEKVVTTVDAQGNETVEVTRGTQGSQNFQTQVFKNGIEQQHNKMLK</sequence>
<dbReference type="Gene3D" id="1.10.287.110">
    <property type="entry name" value="DnaJ domain"/>
    <property type="match status" value="1"/>
</dbReference>